<feature type="chain" id="PRO_5047205390" description="SH3 domain-containing protein" evidence="1">
    <location>
        <begin position="20"/>
        <end position="386"/>
    </location>
</feature>
<dbReference type="RefSeq" id="WP_284372854.1">
    <property type="nucleotide sequence ID" value="NZ_BSNJ01000005.1"/>
</dbReference>
<evidence type="ECO:0000313" key="3">
    <source>
        <dbReference type="Proteomes" id="UP001161390"/>
    </source>
</evidence>
<feature type="signal peptide" evidence="1">
    <location>
        <begin position="1"/>
        <end position="19"/>
    </location>
</feature>
<name>A0ABQ5V1E5_9PROT</name>
<evidence type="ECO:0008006" key="4">
    <source>
        <dbReference type="Google" id="ProtNLM"/>
    </source>
</evidence>
<keyword evidence="3" id="KW-1185">Reference proteome</keyword>
<protein>
    <recommendedName>
        <fullName evidence="4">SH3 domain-containing protein</fullName>
    </recommendedName>
</protein>
<dbReference type="Proteomes" id="UP001161390">
    <property type="component" value="Unassembled WGS sequence"/>
</dbReference>
<dbReference type="EMBL" id="BSNJ01000005">
    <property type="protein sequence ID" value="GLQ21375.1"/>
    <property type="molecule type" value="Genomic_DNA"/>
</dbReference>
<reference evidence="2" key="1">
    <citation type="journal article" date="2014" name="Int. J. Syst. Evol. Microbiol.">
        <title>Complete genome of a new Firmicutes species belonging to the dominant human colonic microbiota ('Ruminococcus bicirculans') reveals two chromosomes and a selective capacity to utilize plant glucans.</title>
        <authorList>
            <consortium name="NISC Comparative Sequencing Program"/>
            <person name="Wegmann U."/>
            <person name="Louis P."/>
            <person name="Goesmann A."/>
            <person name="Henrissat B."/>
            <person name="Duncan S.H."/>
            <person name="Flint H.J."/>
        </authorList>
    </citation>
    <scope>NUCLEOTIDE SEQUENCE</scope>
    <source>
        <strain evidence="2">NBRC 108216</strain>
    </source>
</reference>
<accession>A0ABQ5V1E5</accession>
<organism evidence="2 3">
    <name type="scientific">Algimonas porphyrae</name>
    <dbReference type="NCBI Taxonomy" id="1128113"/>
    <lineage>
        <taxon>Bacteria</taxon>
        <taxon>Pseudomonadati</taxon>
        <taxon>Pseudomonadota</taxon>
        <taxon>Alphaproteobacteria</taxon>
        <taxon>Maricaulales</taxon>
        <taxon>Robiginitomaculaceae</taxon>
        <taxon>Algimonas</taxon>
    </lineage>
</organism>
<sequence>MKYWFSALALCALTVPAAAQEFHSDPSCWTKPRIYHAGAPGAEMASRIERTPNVTRTARDTALLSPNGAYKLWVEIPNRPSGNLADQILYIDSEEGRVTRFYIAQSQSPLSPRWVNEKLVFLRVAWGRISFTDLLIDAESGEIIYQEAAMAGDIAFEQFKQACGNSCPCDPSVLEAVTPPPSSPADGEVIGYLQIDRLLNRRAQAGAGAEDEAAETLPVHADINGTKMELARLAEADAILTDDRKEWQSALVYAREPGWYQIGLSGDGQRKVWVKASDIQAFTSRPERWIGGLAYLGPHWDGRVWQNPDGSGGYVMSPLHQPGLQNPEYAANFTQMRQTETGPWLRVTIHDGDDCTRSDGTIVSEGWVPAWSVQGKPVGGDYPGGC</sequence>
<evidence type="ECO:0000256" key="1">
    <source>
        <dbReference type="SAM" id="SignalP"/>
    </source>
</evidence>
<keyword evidence="1" id="KW-0732">Signal</keyword>
<reference evidence="2" key="2">
    <citation type="submission" date="2023-01" db="EMBL/GenBank/DDBJ databases">
        <title>Draft genome sequence of Algimonas porphyrae strain NBRC 108216.</title>
        <authorList>
            <person name="Sun Q."/>
            <person name="Mori K."/>
        </authorList>
    </citation>
    <scope>NUCLEOTIDE SEQUENCE</scope>
    <source>
        <strain evidence="2">NBRC 108216</strain>
    </source>
</reference>
<gene>
    <name evidence="2" type="ORF">GCM10007854_23300</name>
</gene>
<comment type="caution">
    <text evidence="2">The sequence shown here is derived from an EMBL/GenBank/DDBJ whole genome shotgun (WGS) entry which is preliminary data.</text>
</comment>
<proteinExistence type="predicted"/>
<evidence type="ECO:0000313" key="2">
    <source>
        <dbReference type="EMBL" id="GLQ21375.1"/>
    </source>
</evidence>